<name>A0A926NNY1_9SPHI</name>
<proteinExistence type="predicted"/>
<accession>A0A926NNY1</accession>
<dbReference type="Proteomes" id="UP000619078">
    <property type="component" value="Unassembled WGS sequence"/>
</dbReference>
<evidence type="ECO:0000256" key="1">
    <source>
        <dbReference type="SAM" id="SignalP"/>
    </source>
</evidence>
<organism evidence="2 3">
    <name type="scientific">Mucilaginibacter glaciei</name>
    <dbReference type="NCBI Taxonomy" id="2772109"/>
    <lineage>
        <taxon>Bacteria</taxon>
        <taxon>Pseudomonadati</taxon>
        <taxon>Bacteroidota</taxon>
        <taxon>Sphingobacteriia</taxon>
        <taxon>Sphingobacteriales</taxon>
        <taxon>Sphingobacteriaceae</taxon>
        <taxon>Mucilaginibacter</taxon>
    </lineage>
</organism>
<evidence type="ECO:0008006" key="4">
    <source>
        <dbReference type="Google" id="ProtNLM"/>
    </source>
</evidence>
<protein>
    <recommendedName>
        <fullName evidence="4">Outer membrane protein with beta-barrel domain</fullName>
    </recommendedName>
</protein>
<keyword evidence="3" id="KW-1185">Reference proteome</keyword>
<reference evidence="2" key="1">
    <citation type="submission" date="2020-09" db="EMBL/GenBank/DDBJ databases">
        <title>Novel species of Mucilaginibacter isolated from a glacier on the Tibetan Plateau.</title>
        <authorList>
            <person name="Liu Q."/>
            <person name="Xin Y.-H."/>
        </authorList>
    </citation>
    <scope>NUCLEOTIDE SEQUENCE</scope>
    <source>
        <strain evidence="2">ZB1P21</strain>
    </source>
</reference>
<feature type="signal peptide" evidence="1">
    <location>
        <begin position="1"/>
        <end position="22"/>
    </location>
</feature>
<keyword evidence="1" id="KW-0732">Signal</keyword>
<feature type="chain" id="PRO_5037772159" description="Outer membrane protein with beta-barrel domain" evidence="1">
    <location>
        <begin position="23"/>
        <end position="253"/>
    </location>
</feature>
<evidence type="ECO:0000313" key="2">
    <source>
        <dbReference type="EMBL" id="MBD1391955.1"/>
    </source>
</evidence>
<dbReference type="AlphaFoldDB" id="A0A926NNY1"/>
<gene>
    <name evidence="2" type="ORF">IDJ76_02470</name>
</gene>
<dbReference type="RefSeq" id="WP_191160378.1">
    <property type="nucleotide sequence ID" value="NZ_JACWMX010000001.1"/>
</dbReference>
<evidence type="ECO:0000313" key="3">
    <source>
        <dbReference type="Proteomes" id="UP000619078"/>
    </source>
</evidence>
<comment type="caution">
    <text evidence="2">The sequence shown here is derived from an EMBL/GenBank/DDBJ whole genome shotgun (WGS) entry which is preliminary data.</text>
</comment>
<dbReference type="EMBL" id="JACWMX010000001">
    <property type="protein sequence ID" value="MBD1391955.1"/>
    <property type="molecule type" value="Genomic_DNA"/>
</dbReference>
<sequence length="253" mass="28094">MKKIFTILFVAGVIIGTTTVKAQSTKSSMEDRFFKKDISGAALLQVGYRQTDLSQLNGYLAQNGIPAISNNNYWINAAMQKVYKKWITEHGIGFTIPNSSEANGIKARYSQAALFLRFGYNLSKSSNFQMYPFAGVSANLAMFNIKDKTGIESTPNFAQEILNKTSSKTLYQTKLGVDLGLGFDYLFKVKSKEMEHITLDRSIPVGFRLGYHIGAAQSDFKVDDHKLSNGPTDKNSAFFATVSFGLGYHITKR</sequence>